<protein>
    <submittedName>
        <fullName evidence="2">Uncharacterized protein</fullName>
    </submittedName>
</protein>
<sequence>MFDFFEKKKLKSISTVTGTFSQPAIHRACDSPIPGQEGGEVEDEPGPSGYNRRRNTDIAAGSSSAASSSTHYQKHHQQQQQSSNIEPLEKEFAGQRLSASMGEIL</sequence>
<proteinExistence type="predicted"/>
<dbReference type="WBParaSite" id="PS1159_v2.g23242.t1">
    <property type="protein sequence ID" value="PS1159_v2.g23242.t1"/>
    <property type="gene ID" value="PS1159_v2.g23242"/>
</dbReference>
<name>A0AC35G402_9BILA</name>
<accession>A0AC35G402</accession>
<reference evidence="2" key="1">
    <citation type="submission" date="2022-11" db="UniProtKB">
        <authorList>
            <consortium name="WormBaseParasite"/>
        </authorList>
    </citation>
    <scope>IDENTIFICATION</scope>
</reference>
<dbReference type="Proteomes" id="UP000887580">
    <property type="component" value="Unplaced"/>
</dbReference>
<evidence type="ECO:0000313" key="2">
    <source>
        <dbReference type="WBParaSite" id="PS1159_v2.g23242.t1"/>
    </source>
</evidence>
<evidence type="ECO:0000313" key="1">
    <source>
        <dbReference type="Proteomes" id="UP000887580"/>
    </source>
</evidence>
<organism evidence="1 2">
    <name type="scientific">Panagrolaimus sp. PS1159</name>
    <dbReference type="NCBI Taxonomy" id="55785"/>
    <lineage>
        <taxon>Eukaryota</taxon>
        <taxon>Metazoa</taxon>
        <taxon>Ecdysozoa</taxon>
        <taxon>Nematoda</taxon>
        <taxon>Chromadorea</taxon>
        <taxon>Rhabditida</taxon>
        <taxon>Tylenchina</taxon>
        <taxon>Panagrolaimomorpha</taxon>
        <taxon>Panagrolaimoidea</taxon>
        <taxon>Panagrolaimidae</taxon>
        <taxon>Panagrolaimus</taxon>
    </lineage>
</organism>